<proteinExistence type="predicted"/>
<keyword evidence="1" id="KW-0805">Transcription regulation</keyword>
<evidence type="ECO:0000313" key="4">
    <source>
        <dbReference type="EMBL" id="GMR62459.1"/>
    </source>
</evidence>
<feature type="non-terminal residue" evidence="4">
    <location>
        <position position="120"/>
    </location>
</feature>
<evidence type="ECO:0000256" key="1">
    <source>
        <dbReference type="ARBA" id="ARBA00023015"/>
    </source>
</evidence>
<keyword evidence="2" id="KW-0804">Transcription</keyword>
<dbReference type="EMBL" id="BTRK01000006">
    <property type="protein sequence ID" value="GMR62459.1"/>
    <property type="molecule type" value="Genomic_DNA"/>
</dbReference>
<organism evidence="4 5">
    <name type="scientific">Pristionchus mayeri</name>
    <dbReference type="NCBI Taxonomy" id="1317129"/>
    <lineage>
        <taxon>Eukaryota</taxon>
        <taxon>Metazoa</taxon>
        <taxon>Ecdysozoa</taxon>
        <taxon>Nematoda</taxon>
        <taxon>Chromadorea</taxon>
        <taxon>Rhabditida</taxon>
        <taxon>Rhabditina</taxon>
        <taxon>Diplogasteromorpha</taxon>
        <taxon>Diplogasteroidea</taxon>
        <taxon>Neodiplogasteridae</taxon>
        <taxon>Pristionchus</taxon>
    </lineage>
</organism>
<dbReference type="InterPro" id="IPR035500">
    <property type="entry name" value="NHR-like_dom_sf"/>
</dbReference>
<dbReference type="SUPFAM" id="SSF48508">
    <property type="entry name" value="Nuclear receptor ligand-binding domain"/>
    <property type="match status" value="1"/>
</dbReference>
<name>A0AAN5IF58_9BILA</name>
<protein>
    <submittedName>
        <fullName evidence="4">Uncharacterized protein</fullName>
    </submittedName>
</protein>
<keyword evidence="5" id="KW-1185">Reference proteome</keyword>
<evidence type="ECO:0000313" key="5">
    <source>
        <dbReference type="Proteomes" id="UP001328107"/>
    </source>
</evidence>
<gene>
    <name evidence="4" type="ORF">PMAYCL1PPCAC_32655</name>
</gene>
<keyword evidence="3" id="KW-0675">Receptor</keyword>
<feature type="non-terminal residue" evidence="4">
    <location>
        <position position="1"/>
    </location>
</feature>
<evidence type="ECO:0000256" key="3">
    <source>
        <dbReference type="ARBA" id="ARBA00023170"/>
    </source>
</evidence>
<sequence>EAGLTIDDLLFGPSKLGIGYPVMHSEPYEPGLMRLLPPEMYIKKNIRVDFRKFDYEKKKLWRFQDVVYSIEFIKALSIYCSLDDCSKRALIASALACANFTSAYYSYAHNSDKPYYPDGF</sequence>
<comment type="caution">
    <text evidence="4">The sequence shown here is derived from an EMBL/GenBank/DDBJ whole genome shotgun (WGS) entry which is preliminary data.</text>
</comment>
<evidence type="ECO:0000256" key="2">
    <source>
        <dbReference type="ARBA" id="ARBA00023163"/>
    </source>
</evidence>
<reference evidence="5" key="1">
    <citation type="submission" date="2022-10" db="EMBL/GenBank/DDBJ databases">
        <title>Genome assembly of Pristionchus species.</title>
        <authorList>
            <person name="Yoshida K."/>
            <person name="Sommer R.J."/>
        </authorList>
    </citation>
    <scope>NUCLEOTIDE SEQUENCE [LARGE SCALE GENOMIC DNA]</scope>
    <source>
        <strain evidence="5">RS5460</strain>
    </source>
</reference>
<dbReference type="AlphaFoldDB" id="A0AAN5IF58"/>
<dbReference type="Proteomes" id="UP001328107">
    <property type="component" value="Unassembled WGS sequence"/>
</dbReference>
<accession>A0AAN5IF58</accession>